<dbReference type="EMBL" id="FWFO01000001">
    <property type="protein sequence ID" value="SLN12785.1"/>
    <property type="molecule type" value="Genomic_DNA"/>
</dbReference>
<evidence type="ECO:0000313" key="2">
    <source>
        <dbReference type="EMBL" id="SLN12785.1"/>
    </source>
</evidence>
<protein>
    <submittedName>
        <fullName evidence="2">Uncharacterized protein</fullName>
    </submittedName>
</protein>
<name>A0A1Y5RBG7_9RHOB</name>
<accession>A0A1Y5RBG7</accession>
<dbReference type="Proteomes" id="UP000193077">
    <property type="component" value="Unassembled WGS sequence"/>
</dbReference>
<reference evidence="2 3" key="1">
    <citation type="submission" date="2017-03" db="EMBL/GenBank/DDBJ databases">
        <authorList>
            <person name="Afonso C.L."/>
            <person name="Miller P.J."/>
            <person name="Scott M.A."/>
            <person name="Spackman E."/>
            <person name="Goraichik I."/>
            <person name="Dimitrov K.M."/>
            <person name="Suarez D.L."/>
            <person name="Swayne D.E."/>
        </authorList>
    </citation>
    <scope>NUCLEOTIDE SEQUENCE [LARGE SCALE GENOMIC DNA]</scope>
    <source>
        <strain evidence="2 3">CECT 7639</strain>
    </source>
</reference>
<keyword evidence="1" id="KW-0732">Signal</keyword>
<dbReference type="AlphaFoldDB" id="A0A1Y5RBG7"/>
<evidence type="ECO:0000256" key="1">
    <source>
        <dbReference type="SAM" id="SignalP"/>
    </source>
</evidence>
<keyword evidence="3" id="KW-1185">Reference proteome</keyword>
<organism evidence="2 3">
    <name type="scientific">Falsiruegeria litorea R37</name>
    <dbReference type="NCBI Taxonomy" id="1200284"/>
    <lineage>
        <taxon>Bacteria</taxon>
        <taxon>Pseudomonadati</taxon>
        <taxon>Pseudomonadota</taxon>
        <taxon>Alphaproteobacteria</taxon>
        <taxon>Rhodobacterales</taxon>
        <taxon>Roseobacteraceae</taxon>
        <taxon>Falsiruegeria</taxon>
    </lineage>
</organism>
<proteinExistence type="predicted"/>
<feature type="chain" id="PRO_5013096838" evidence="1">
    <location>
        <begin position="22"/>
        <end position="61"/>
    </location>
</feature>
<evidence type="ECO:0000313" key="3">
    <source>
        <dbReference type="Proteomes" id="UP000193077"/>
    </source>
</evidence>
<feature type="signal peptide" evidence="1">
    <location>
        <begin position="1"/>
        <end position="21"/>
    </location>
</feature>
<sequence length="61" mass="6556">MKFQMDKIFLCSAFAAMGIIAANSVATTEVRVSRANVKCMRGIAKRITNHVSPLCGDGPKV</sequence>
<gene>
    <name evidence="2" type="ORF">TRL7639_00133</name>
</gene>